<dbReference type="PANTHER" id="PTHR34501:SF9">
    <property type="entry name" value="MAJOR OUTER MEMBRANE PROTEIN P.IA"/>
    <property type="match status" value="1"/>
</dbReference>
<sequence>MNHFTKTLAALAITSLCGAASAQASFTLYGVLDVGMDFTNNSGGKKLWNMRDGTSDGMYGSRWGVRGEEDLGGGLKALFKLESGFRVDSGTLAQGGRQFGRQSWVALSSATLGTLTLGRQYDSIVDYLQPVSMDGNWGGLAFHAGDVDNIADSYRVNNAIKYTSPRMAGLQFGGMASLAESNAAGASTLGMWSAGASYATDGFNVSAGYLSAKQPAALFTDGDFVANTTGSAIGAHGAFSYVGTPSKQQIFGAGATWTLSSTTLGADFTSTRFADANGTSSTVRFDNYEAWGSYALSKAATIAAGYTFTDGRVGYSSSRPKYHQLNLMADYKLNKSTELYVSTAYQVAAGAAQPAAIFDGVVGDASSTQRQLVLRLGVVHKF</sequence>
<dbReference type="RefSeq" id="WP_088385142.1">
    <property type="nucleotide sequence ID" value="NZ_NIOF01000004.1"/>
</dbReference>
<feature type="chain" id="PRO_5012376912" evidence="11">
    <location>
        <begin position="25"/>
        <end position="382"/>
    </location>
</feature>
<keyword evidence="4" id="KW-1134">Transmembrane beta strand</keyword>
<dbReference type="SUPFAM" id="SSF56935">
    <property type="entry name" value="Porins"/>
    <property type="match status" value="1"/>
</dbReference>
<comment type="subcellular location">
    <subcellularLocation>
        <location evidence="1">Cell outer membrane</location>
        <topology evidence="1">Multi-pass membrane protein</topology>
    </subcellularLocation>
</comment>
<keyword evidence="5" id="KW-0812">Transmembrane</keyword>
<dbReference type="InterPro" id="IPR023614">
    <property type="entry name" value="Porin_dom_sf"/>
</dbReference>
<dbReference type="PRINTS" id="PR00184">
    <property type="entry name" value="NEISSPPORIN"/>
</dbReference>
<dbReference type="EMBL" id="NIOF01000004">
    <property type="protein sequence ID" value="OWQ90936.1"/>
    <property type="molecule type" value="Genomic_DNA"/>
</dbReference>
<dbReference type="CDD" id="cd00342">
    <property type="entry name" value="gram_neg_porins"/>
    <property type="match status" value="1"/>
</dbReference>
<evidence type="ECO:0000256" key="8">
    <source>
        <dbReference type="ARBA" id="ARBA00023114"/>
    </source>
</evidence>
<reference evidence="13 14" key="1">
    <citation type="journal article" date="2008" name="Int. J. Syst. Evol. Microbiol.">
        <title>Description of Roseateles aquatilis sp. nov. and Roseateles terrae sp. nov., in the class Betaproteobacteria, and emended description of the genus Roseateles.</title>
        <authorList>
            <person name="Gomila M."/>
            <person name="Bowien B."/>
            <person name="Falsen E."/>
            <person name="Moore E.R."/>
            <person name="Lalucat J."/>
        </authorList>
    </citation>
    <scope>NUCLEOTIDE SEQUENCE [LARGE SCALE GENOMIC DNA]</scope>
    <source>
        <strain evidence="13 14">CCUG 48205</strain>
    </source>
</reference>
<dbReference type="GO" id="GO:0006811">
    <property type="term" value="P:monoatomic ion transport"/>
    <property type="evidence" value="ECO:0007669"/>
    <property type="project" value="UniProtKB-KW"/>
</dbReference>
<protein>
    <submittedName>
        <fullName evidence="13">Porin</fullName>
    </submittedName>
</protein>
<dbReference type="GO" id="GO:0009279">
    <property type="term" value="C:cell outer membrane"/>
    <property type="evidence" value="ECO:0007669"/>
    <property type="project" value="UniProtKB-SubCell"/>
</dbReference>
<dbReference type="InterPro" id="IPR002299">
    <property type="entry name" value="Porin_Neis"/>
</dbReference>
<dbReference type="OrthoDB" id="8982743at2"/>
<dbReference type="Pfam" id="PF13609">
    <property type="entry name" value="Porin_4"/>
    <property type="match status" value="1"/>
</dbReference>
<dbReference type="Gene3D" id="2.40.160.10">
    <property type="entry name" value="Porin"/>
    <property type="match status" value="1"/>
</dbReference>
<evidence type="ECO:0000256" key="9">
    <source>
        <dbReference type="ARBA" id="ARBA00023136"/>
    </source>
</evidence>
<evidence type="ECO:0000313" key="13">
    <source>
        <dbReference type="EMBL" id="OWQ90936.1"/>
    </source>
</evidence>
<evidence type="ECO:0000256" key="7">
    <source>
        <dbReference type="ARBA" id="ARBA00023065"/>
    </source>
</evidence>
<feature type="signal peptide" evidence="11">
    <location>
        <begin position="1"/>
        <end position="24"/>
    </location>
</feature>
<evidence type="ECO:0000256" key="6">
    <source>
        <dbReference type="ARBA" id="ARBA00022729"/>
    </source>
</evidence>
<evidence type="ECO:0000256" key="1">
    <source>
        <dbReference type="ARBA" id="ARBA00004571"/>
    </source>
</evidence>
<evidence type="ECO:0000313" key="14">
    <source>
        <dbReference type="Proteomes" id="UP000197468"/>
    </source>
</evidence>
<keyword evidence="7" id="KW-0406">Ion transport</keyword>
<evidence type="ECO:0000256" key="11">
    <source>
        <dbReference type="SAM" id="SignalP"/>
    </source>
</evidence>
<keyword evidence="10" id="KW-0998">Cell outer membrane</keyword>
<feature type="domain" description="Porin" evidence="12">
    <location>
        <begin position="9"/>
        <end position="345"/>
    </location>
</feature>
<comment type="subunit">
    <text evidence="2">Homotrimer.</text>
</comment>
<evidence type="ECO:0000256" key="10">
    <source>
        <dbReference type="ARBA" id="ARBA00023237"/>
    </source>
</evidence>
<dbReference type="GO" id="GO:0015288">
    <property type="term" value="F:porin activity"/>
    <property type="evidence" value="ECO:0007669"/>
    <property type="project" value="UniProtKB-KW"/>
</dbReference>
<dbReference type="AlphaFoldDB" id="A0A246JFA2"/>
<proteinExistence type="predicted"/>
<keyword evidence="8" id="KW-0626">Porin</keyword>
<evidence type="ECO:0000256" key="4">
    <source>
        <dbReference type="ARBA" id="ARBA00022452"/>
    </source>
</evidence>
<keyword evidence="3" id="KW-0813">Transport</keyword>
<dbReference type="Proteomes" id="UP000197468">
    <property type="component" value="Unassembled WGS sequence"/>
</dbReference>
<dbReference type="GO" id="GO:0046930">
    <property type="term" value="C:pore complex"/>
    <property type="evidence" value="ECO:0007669"/>
    <property type="project" value="UniProtKB-KW"/>
</dbReference>
<name>A0A246JFA2_9BURK</name>
<evidence type="ECO:0000256" key="2">
    <source>
        <dbReference type="ARBA" id="ARBA00011233"/>
    </source>
</evidence>
<evidence type="ECO:0000259" key="12">
    <source>
        <dbReference type="Pfam" id="PF13609"/>
    </source>
</evidence>
<dbReference type="InterPro" id="IPR050298">
    <property type="entry name" value="Gram-neg_bact_OMP"/>
</dbReference>
<dbReference type="InterPro" id="IPR033900">
    <property type="entry name" value="Gram_neg_porin_domain"/>
</dbReference>
<accession>A0A246JFA2</accession>
<dbReference type="PANTHER" id="PTHR34501">
    <property type="entry name" value="PROTEIN YDDL-RELATED"/>
    <property type="match status" value="1"/>
</dbReference>
<keyword evidence="9" id="KW-0472">Membrane</keyword>
<evidence type="ECO:0000256" key="3">
    <source>
        <dbReference type="ARBA" id="ARBA00022448"/>
    </source>
</evidence>
<keyword evidence="6 11" id="KW-0732">Signal</keyword>
<comment type="caution">
    <text evidence="13">The sequence shown here is derived from an EMBL/GenBank/DDBJ whole genome shotgun (WGS) entry which is preliminary data.</text>
</comment>
<gene>
    <name evidence="13" type="ORF">CDN99_12315</name>
</gene>
<organism evidence="13 14">
    <name type="scientific">Roseateles aquatilis</name>
    <dbReference type="NCBI Taxonomy" id="431061"/>
    <lineage>
        <taxon>Bacteria</taxon>
        <taxon>Pseudomonadati</taxon>
        <taxon>Pseudomonadota</taxon>
        <taxon>Betaproteobacteria</taxon>
        <taxon>Burkholderiales</taxon>
        <taxon>Sphaerotilaceae</taxon>
        <taxon>Roseateles</taxon>
    </lineage>
</organism>
<keyword evidence="14" id="KW-1185">Reference proteome</keyword>
<evidence type="ECO:0000256" key="5">
    <source>
        <dbReference type="ARBA" id="ARBA00022692"/>
    </source>
</evidence>